<dbReference type="Proteomes" id="UP000186705">
    <property type="component" value="Unassembled WGS sequence"/>
</dbReference>
<sequence>MVTPQRPYYKKAKIEFEFFPGQSASQKKKNVEALHAAFLKRYPTMKVLEISTKSDQEVGIALSPFNLTLRLPFLQKAFSIENIYQASKVYEHGGPFYDLLGASALEAKRDPRKQKVGKVVHFNLENKQYPANPDTAFYTWLYFRAIKEHPLLAQKLLEFNAFTDIECAEEPKGGNQALACCIYVSMAQAGVLKNIHSFSDLVDAMYYSPILKVEDQKQTKVEDTSLSLVLPKTEKKKAFAIGEWIVHPTIGKGEVVKKDSKSYTIYFKVSGPKVLSKEFVEKTCRPLP</sequence>
<dbReference type="AlphaFoldDB" id="A0A1U7NP46"/>
<dbReference type="EMBL" id="MPKA01000053">
    <property type="protein sequence ID" value="OLU47245.1"/>
    <property type="molecule type" value="Genomic_DNA"/>
</dbReference>
<evidence type="ECO:0000313" key="2">
    <source>
        <dbReference type="Proteomes" id="UP000186705"/>
    </source>
</evidence>
<dbReference type="InterPro" id="IPR053913">
    <property type="entry name" value="NADAR-DarT1"/>
</dbReference>
<proteinExistence type="predicted"/>
<dbReference type="STRING" id="1862672.BO225_03345"/>
<gene>
    <name evidence="1" type="ORF">BO225_03345</name>
</gene>
<comment type="caution">
    <text evidence="1">The sequence shown here is derived from an EMBL/GenBank/DDBJ whole genome shotgun (WGS) entry which is preliminary data.</text>
</comment>
<dbReference type="Pfam" id="PF22397">
    <property type="entry name" value="NADAR-DarT1"/>
    <property type="match status" value="1"/>
</dbReference>
<name>A0A1U7NP46_9FIRM</name>
<keyword evidence="2" id="KW-1185">Reference proteome</keyword>
<evidence type="ECO:0000313" key="1">
    <source>
        <dbReference type="EMBL" id="OLU47245.1"/>
    </source>
</evidence>
<protein>
    <submittedName>
        <fullName evidence="1">Uncharacterized protein</fullName>
    </submittedName>
</protein>
<reference evidence="1 2" key="1">
    <citation type="submission" date="2016-11" db="EMBL/GenBank/DDBJ databases">
        <title>Description of two novel members of the family Erysipelotrichaceae: Ileibacterium lipovorans gen. nov., sp. nov. and Dubosiella newyorkensis, gen. nov., sp. nov.</title>
        <authorList>
            <person name="Cox L.M."/>
            <person name="Sohn J."/>
            <person name="Tyrrell K.L."/>
            <person name="Citron D.M."/>
            <person name="Lawson P.A."/>
            <person name="Patel N.B."/>
            <person name="Iizumi T."/>
            <person name="Perez-Perez G.I."/>
            <person name="Goldstein E.J."/>
            <person name="Blaser M.J."/>
        </authorList>
    </citation>
    <scope>NUCLEOTIDE SEQUENCE [LARGE SCALE GENOMIC DNA]</scope>
    <source>
        <strain evidence="1 2">NYU-BL-A4</strain>
    </source>
</reference>
<organism evidence="1 2">
    <name type="scientific">Dubosiella newyorkensis</name>
    <dbReference type="NCBI Taxonomy" id="1862672"/>
    <lineage>
        <taxon>Bacteria</taxon>
        <taxon>Bacillati</taxon>
        <taxon>Bacillota</taxon>
        <taxon>Erysipelotrichia</taxon>
        <taxon>Erysipelotrichales</taxon>
        <taxon>Erysipelotrichaceae</taxon>
        <taxon>Dubosiella</taxon>
    </lineage>
</organism>
<accession>A0A1U7NP46</accession>